<dbReference type="Proteomes" id="UP000708208">
    <property type="component" value="Unassembled WGS sequence"/>
</dbReference>
<dbReference type="Pfam" id="PF14497">
    <property type="entry name" value="GST_C_3"/>
    <property type="match status" value="1"/>
</dbReference>
<comment type="caution">
    <text evidence="2">The sequence shown here is derived from an EMBL/GenBank/DDBJ whole genome shotgun (WGS) entry which is preliminary data.</text>
</comment>
<dbReference type="InterPro" id="IPR004046">
    <property type="entry name" value="GST_C"/>
</dbReference>
<evidence type="ECO:0000313" key="3">
    <source>
        <dbReference type="Proteomes" id="UP000708208"/>
    </source>
</evidence>
<sequence length="71" mass="8336">LTYVDFVVYEALYQHKVFEPECLTDFPILQDLLDRFEALPAINIYIGLTECAHRALKRQRVTPKLINPKED</sequence>
<gene>
    <name evidence="2" type="ORF">AFUS01_LOCUS33773</name>
</gene>
<dbReference type="EMBL" id="CAJVCH010529888">
    <property type="protein sequence ID" value="CAG7823562.1"/>
    <property type="molecule type" value="Genomic_DNA"/>
</dbReference>
<dbReference type="PROSITE" id="PS50405">
    <property type="entry name" value="GST_CTER"/>
    <property type="match status" value="1"/>
</dbReference>
<accession>A0A8J2KTQ3</accession>
<keyword evidence="3" id="KW-1185">Reference proteome</keyword>
<protein>
    <recommendedName>
        <fullName evidence="1">GST C-terminal domain-containing protein</fullName>
    </recommendedName>
</protein>
<evidence type="ECO:0000259" key="1">
    <source>
        <dbReference type="PROSITE" id="PS50405"/>
    </source>
</evidence>
<organism evidence="2 3">
    <name type="scientific">Allacma fusca</name>
    <dbReference type="NCBI Taxonomy" id="39272"/>
    <lineage>
        <taxon>Eukaryota</taxon>
        <taxon>Metazoa</taxon>
        <taxon>Ecdysozoa</taxon>
        <taxon>Arthropoda</taxon>
        <taxon>Hexapoda</taxon>
        <taxon>Collembola</taxon>
        <taxon>Symphypleona</taxon>
        <taxon>Sminthuridae</taxon>
        <taxon>Allacma</taxon>
    </lineage>
</organism>
<feature type="non-terminal residue" evidence="2">
    <location>
        <position position="1"/>
    </location>
</feature>
<dbReference type="OrthoDB" id="414243at2759"/>
<proteinExistence type="predicted"/>
<dbReference type="AlphaFoldDB" id="A0A8J2KTQ3"/>
<name>A0A8J2KTQ3_9HEXA</name>
<feature type="domain" description="GST C-terminal" evidence="1">
    <location>
        <begin position="1"/>
        <end position="64"/>
    </location>
</feature>
<dbReference type="InterPro" id="IPR010987">
    <property type="entry name" value="Glutathione-S-Trfase_C-like"/>
</dbReference>
<evidence type="ECO:0000313" key="2">
    <source>
        <dbReference type="EMBL" id="CAG7823562.1"/>
    </source>
</evidence>
<reference evidence="2" key="1">
    <citation type="submission" date="2021-06" db="EMBL/GenBank/DDBJ databases">
        <authorList>
            <person name="Hodson N. C."/>
            <person name="Mongue J. A."/>
            <person name="Jaron S. K."/>
        </authorList>
    </citation>
    <scope>NUCLEOTIDE SEQUENCE</scope>
</reference>